<comment type="caution">
    <text evidence="1">The sequence shown here is derived from an EMBL/GenBank/DDBJ whole genome shotgun (WGS) entry which is preliminary data.</text>
</comment>
<proteinExistence type="predicted"/>
<protein>
    <submittedName>
        <fullName evidence="1">Uncharacterized protein</fullName>
    </submittedName>
</protein>
<keyword evidence="2" id="KW-1185">Reference proteome</keyword>
<gene>
    <name evidence="1" type="ORF">Ahy_A05g021717</name>
</gene>
<sequence>MCSTIFNKVVNEVNSITLDFIEKESNNNCFRTNAKNGQSMSAFQVSKEVFSPKSALLNNKIGTEVQQHTKISSKILNGDMTTKITVKDTDS</sequence>
<accession>A0A445CY05</accession>
<reference evidence="1 2" key="1">
    <citation type="submission" date="2019-01" db="EMBL/GenBank/DDBJ databases">
        <title>Sequencing of cultivated peanut Arachis hypogaea provides insights into genome evolution and oil improvement.</title>
        <authorList>
            <person name="Chen X."/>
        </authorList>
    </citation>
    <scope>NUCLEOTIDE SEQUENCE [LARGE SCALE GENOMIC DNA]</scope>
    <source>
        <strain evidence="2">cv. Fuhuasheng</strain>
        <tissue evidence="1">Leaves</tissue>
    </source>
</reference>
<evidence type="ECO:0000313" key="1">
    <source>
        <dbReference type="EMBL" id="RYR55863.1"/>
    </source>
</evidence>
<dbReference type="Proteomes" id="UP000289738">
    <property type="component" value="Chromosome A05"/>
</dbReference>
<dbReference type="AlphaFoldDB" id="A0A445CY05"/>
<organism evidence="1 2">
    <name type="scientific">Arachis hypogaea</name>
    <name type="common">Peanut</name>
    <dbReference type="NCBI Taxonomy" id="3818"/>
    <lineage>
        <taxon>Eukaryota</taxon>
        <taxon>Viridiplantae</taxon>
        <taxon>Streptophyta</taxon>
        <taxon>Embryophyta</taxon>
        <taxon>Tracheophyta</taxon>
        <taxon>Spermatophyta</taxon>
        <taxon>Magnoliopsida</taxon>
        <taxon>eudicotyledons</taxon>
        <taxon>Gunneridae</taxon>
        <taxon>Pentapetalae</taxon>
        <taxon>rosids</taxon>
        <taxon>fabids</taxon>
        <taxon>Fabales</taxon>
        <taxon>Fabaceae</taxon>
        <taxon>Papilionoideae</taxon>
        <taxon>50 kb inversion clade</taxon>
        <taxon>dalbergioids sensu lato</taxon>
        <taxon>Dalbergieae</taxon>
        <taxon>Pterocarpus clade</taxon>
        <taxon>Arachis</taxon>
    </lineage>
</organism>
<name>A0A445CY05_ARAHY</name>
<evidence type="ECO:0000313" key="2">
    <source>
        <dbReference type="Proteomes" id="UP000289738"/>
    </source>
</evidence>
<dbReference type="EMBL" id="SDMP01000005">
    <property type="protein sequence ID" value="RYR55863.1"/>
    <property type="molecule type" value="Genomic_DNA"/>
</dbReference>